<dbReference type="InterPro" id="IPR044925">
    <property type="entry name" value="His-Me_finger_sf"/>
</dbReference>
<dbReference type="InterPro" id="IPR038563">
    <property type="entry name" value="Endonuclease_7_sf"/>
</dbReference>
<protein>
    <submittedName>
        <fullName evidence="1">Recombination endonuclease VII</fullName>
    </submittedName>
</protein>
<keyword evidence="1" id="KW-0378">Hydrolase</keyword>
<reference evidence="1" key="2">
    <citation type="submission" date="2020-09" db="EMBL/GenBank/DDBJ databases">
        <authorList>
            <person name="Sun Q."/>
            <person name="Zhou Y."/>
        </authorList>
    </citation>
    <scope>NUCLEOTIDE SEQUENCE</scope>
    <source>
        <strain evidence="1">CGMCC 1.12187</strain>
    </source>
</reference>
<reference evidence="1" key="1">
    <citation type="journal article" date="2014" name="Int. J. Syst. Evol. Microbiol.">
        <title>Complete genome sequence of Corynebacterium casei LMG S-19264T (=DSM 44701T), isolated from a smear-ripened cheese.</title>
        <authorList>
            <consortium name="US DOE Joint Genome Institute (JGI-PGF)"/>
            <person name="Walter F."/>
            <person name="Albersmeier A."/>
            <person name="Kalinowski J."/>
            <person name="Ruckert C."/>
        </authorList>
    </citation>
    <scope>NUCLEOTIDE SEQUENCE</scope>
    <source>
        <strain evidence="1">CGMCC 1.12187</strain>
    </source>
</reference>
<keyword evidence="2" id="KW-1185">Reference proteome</keyword>
<dbReference type="Proteomes" id="UP000638848">
    <property type="component" value="Unassembled WGS sequence"/>
</dbReference>
<proteinExistence type="predicted"/>
<comment type="caution">
    <text evidence="1">The sequence shown here is derived from an EMBL/GenBank/DDBJ whole genome shotgun (WGS) entry which is preliminary data.</text>
</comment>
<dbReference type="Pfam" id="PF02945">
    <property type="entry name" value="Endonuclease_7"/>
    <property type="match status" value="2"/>
</dbReference>
<organism evidence="1 2">
    <name type="scientific">Kocuria dechangensis</name>
    <dbReference type="NCBI Taxonomy" id="1176249"/>
    <lineage>
        <taxon>Bacteria</taxon>
        <taxon>Bacillati</taxon>
        <taxon>Actinomycetota</taxon>
        <taxon>Actinomycetes</taxon>
        <taxon>Micrococcales</taxon>
        <taxon>Micrococcaceae</taxon>
        <taxon>Kocuria</taxon>
    </lineage>
</organism>
<name>A0A917M033_9MICC</name>
<dbReference type="AlphaFoldDB" id="A0A917M033"/>
<keyword evidence="1" id="KW-0255">Endonuclease</keyword>
<dbReference type="Gene3D" id="3.40.1800.10">
    <property type="entry name" value="His-Me finger endonucleases"/>
    <property type="match status" value="2"/>
</dbReference>
<dbReference type="RefSeq" id="WP_229741952.1">
    <property type="nucleotide sequence ID" value="NZ_BMEQ01000031.1"/>
</dbReference>
<dbReference type="SUPFAM" id="SSF54060">
    <property type="entry name" value="His-Me finger endonucleases"/>
    <property type="match status" value="2"/>
</dbReference>
<dbReference type="EMBL" id="BMEQ01000031">
    <property type="protein sequence ID" value="GGG68638.1"/>
    <property type="molecule type" value="Genomic_DNA"/>
</dbReference>
<accession>A0A917M033</accession>
<gene>
    <name evidence="1" type="ORF">GCM10011374_36290</name>
</gene>
<evidence type="ECO:0000313" key="2">
    <source>
        <dbReference type="Proteomes" id="UP000638848"/>
    </source>
</evidence>
<sequence length="296" mass="32365">MTKAVCTGPECVRDAVAHGLCMGHYGQRRRGRPITALRGMSSRTARDEQGRKFCPRCARWRSEESFTTMRQTSDGLAGLCRECAAMEALMRRYNLDAERYASMLEAQGVRCAVCGATEPGQRTWHVDHDHSCCPGGNSCGTCVRALLCARCNMALGGVKESVETMRRMIGYLTGAPQDHGFTAGTLAVSALREIASAGRTPHYIRQYGITVEQYLELFVLQGGRCATCHTQEAGQIRWSIDHDHSCCPKRRSCGRCVRGLLCSPCNFALGHFLDDPATIAAAVGYLAAPRQEPVPV</sequence>
<evidence type="ECO:0000313" key="1">
    <source>
        <dbReference type="EMBL" id="GGG68638.1"/>
    </source>
</evidence>
<dbReference type="InterPro" id="IPR004211">
    <property type="entry name" value="Endonuclease_7"/>
</dbReference>
<dbReference type="GO" id="GO:0004519">
    <property type="term" value="F:endonuclease activity"/>
    <property type="evidence" value="ECO:0007669"/>
    <property type="project" value="UniProtKB-KW"/>
</dbReference>
<keyword evidence="1" id="KW-0540">Nuclease</keyword>